<feature type="domain" description="KaiC" evidence="7">
    <location>
        <begin position="6"/>
        <end position="239"/>
    </location>
</feature>
<dbReference type="SMART" id="SM00382">
    <property type="entry name" value="AAA"/>
    <property type="match status" value="2"/>
</dbReference>
<dbReference type="PANTHER" id="PTHR42926:SF1">
    <property type="entry name" value="CIRCADIAN CLOCK OSCILLATOR PROTEIN KAIC 1"/>
    <property type="match status" value="1"/>
</dbReference>
<dbReference type="InterPro" id="IPR030665">
    <property type="entry name" value="KaiC"/>
</dbReference>
<name>A0A6C0TXR3_9GAMM</name>
<dbReference type="PROSITE" id="PS51146">
    <property type="entry name" value="KAIC"/>
    <property type="match status" value="2"/>
</dbReference>
<dbReference type="InterPro" id="IPR014774">
    <property type="entry name" value="KaiC-like_dom"/>
</dbReference>
<evidence type="ECO:0000256" key="4">
    <source>
        <dbReference type="ARBA" id="ARBA00022737"/>
    </source>
</evidence>
<dbReference type="RefSeq" id="WP_163493816.1">
    <property type="nucleotide sequence ID" value="NZ_CP048711.1"/>
</dbReference>
<keyword evidence="3" id="KW-0808">Transferase</keyword>
<keyword evidence="4" id="KW-0677">Repeat</keyword>
<dbReference type="Proteomes" id="UP000477680">
    <property type="component" value="Chromosome"/>
</dbReference>
<dbReference type="KEGG" id="kim:G3T16_03265"/>
<dbReference type="Pfam" id="PF06745">
    <property type="entry name" value="ATPase"/>
    <property type="match status" value="2"/>
</dbReference>
<evidence type="ECO:0000313" key="9">
    <source>
        <dbReference type="Proteomes" id="UP000477680"/>
    </source>
</evidence>
<dbReference type="PANTHER" id="PTHR42926">
    <property type="match status" value="1"/>
</dbReference>
<dbReference type="EMBL" id="CP048711">
    <property type="protein sequence ID" value="QIB64566.1"/>
    <property type="molecule type" value="Genomic_DNA"/>
</dbReference>
<evidence type="ECO:0000256" key="6">
    <source>
        <dbReference type="ARBA" id="ARBA00022801"/>
    </source>
</evidence>
<dbReference type="PRINTS" id="PR01874">
    <property type="entry name" value="DNAREPAIRADA"/>
</dbReference>
<dbReference type="AlphaFoldDB" id="A0A6C0TXR3"/>
<gene>
    <name evidence="8" type="ORF">G3T16_03265</name>
</gene>
<organism evidence="8 9">
    <name type="scientific">Kineobactrum salinum</name>
    <dbReference type="NCBI Taxonomy" id="2708301"/>
    <lineage>
        <taxon>Bacteria</taxon>
        <taxon>Pseudomonadati</taxon>
        <taxon>Pseudomonadota</taxon>
        <taxon>Gammaproteobacteria</taxon>
        <taxon>Cellvibrionales</taxon>
        <taxon>Halieaceae</taxon>
        <taxon>Kineobactrum</taxon>
    </lineage>
</organism>
<evidence type="ECO:0000259" key="7">
    <source>
        <dbReference type="PROSITE" id="PS51146"/>
    </source>
</evidence>
<dbReference type="InterPro" id="IPR027417">
    <property type="entry name" value="P-loop_NTPase"/>
</dbReference>
<dbReference type="PIRSF" id="PIRSF039117">
    <property type="entry name" value="KaiC"/>
    <property type="match status" value="1"/>
</dbReference>
<dbReference type="InterPro" id="IPR010624">
    <property type="entry name" value="KaiC_dom"/>
</dbReference>
<evidence type="ECO:0000256" key="3">
    <source>
        <dbReference type="ARBA" id="ARBA00022679"/>
    </source>
</evidence>
<protein>
    <recommendedName>
        <fullName evidence="1">non-specific serine/threonine protein kinase</fullName>
        <ecNumber evidence="1">2.7.11.1</ecNumber>
    </recommendedName>
</protein>
<evidence type="ECO:0000313" key="8">
    <source>
        <dbReference type="EMBL" id="QIB64566.1"/>
    </source>
</evidence>
<keyword evidence="5" id="KW-0418">Kinase</keyword>
<feature type="domain" description="KaiC" evidence="7">
    <location>
        <begin position="242"/>
        <end position="482"/>
    </location>
</feature>
<dbReference type="SUPFAM" id="SSF52540">
    <property type="entry name" value="P-loop containing nucleoside triphosphate hydrolases"/>
    <property type="match status" value="2"/>
</dbReference>
<dbReference type="InterPro" id="IPR051347">
    <property type="entry name" value="Circadian_clock_KaiC-rel"/>
</dbReference>
<keyword evidence="2" id="KW-0597">Phosphoprotein</keyword>
<evidence type="ECO:0000256" key="5">
    <source>
        <dbReference type="ARBA" id="ARBA00022777"/>
    </source>
</evidence>
<keyword evidence="6" id="KW-0378">Hydrolase</keyword>
<dbReference type="GO" id="GO:0005524">
    <property type="term" value="F:ATP binding"/>
    <property type="evidence" value="ECO:0007669"/>
    <property type="project" value="InterPro"/>
</dbReference>
<dbReference type="Gene3D" id="3.40.50.300">
    <property type="entry name" value="P-loop containing nucleotide triphosphate hydrolases"/>
    <property type="match status" value="2"/>
</dbReference>
<evidence type="ECO:0000256" key="1">
    <source>
        <dbReference type="ARBA" id="ARBA00012513"/>
    </source>
</evidence>
<dbReference type="EC" id="2.7.11.1" evidence="1"/>
<dbReference type="InterPro" id="IPR003593">
    <property type="entry name" value="AAA+_ATPase"/>
</dbReference>
<keyword evidence="9" id="KW-1185">Reference proteome</keyword>
<evidence type="ECO:0000256" key="2">
    <source>
        <dbReference type="ARBA" id="ARBA00022553"/>
    </source>
</evidence>
<accession>A0A6C0TXR3</accession>
<proteinExistence type="predicted"/>
<dbReference type="GO" id="GO:0004674">
    <property type="term" value="F:protein serine/threonine kinase activity"/>
    <property type="evidence" value="ECO:0007669"/>
    <property type="project" value="UniProtKB-EC"/>
</dbReference>
<sequence length="482" mass="52382">MSSYPGRLSSGLPALDDVLNGGLIPGASYLIRGGPGQGKTTLGCHFLSSVGTRGAALFIGFQEPEDQLRTNAEAVGIDVSNVTFLSLAPDERFFTDQQGYDVFAAADVEQEPLAEAVTAAMERSNPSHVFVDSMTQLRFLSSDLYQYRKQVLSLLRYFRDRGATVLFTSERSSEISDEDLQFIADGVITLDVASSGSFLEVSKFRGSGFMRGAHQMRVGGSGLELFPCRLPPRSNKVEDERWRYATGVTKIDEMLYGGLEAGTISLITGPSGVGKSTLASLFATHAAEQGRKSAFYLFEEEQSSLLYRASSLAIPLKKFMDSGLVAVQQVEPLRYLADEFASMVHSKVEAEGVELVILDSIAGFELVLGEGEQTKSALHAFAKGLSRRGISVILVNEIEALTGQFRISEKGISYLSDNVIFLRFMEADGELKKSIGVLKKRLSPFDSKMYTYQIAAPGFRLDESVAAQGLQGVLDGQQVVND</sequence>
<dbReference type="GO" id="GO:0016787">
    <property type="term" value="F:hydrolase activity"/>
    <property type="evidence" value="ECO:0007669"/>
    <property type="project" value="UniProtKB-KW"/>
</dbReference>
<reference evidence="8 9" key="1">
    <citation type="submission" date="2020-02" db="EMBL/GenBank/DDBJ databases">
        <title>Genome sequencing for Kineobactrum sp. M2.</title>
        <authorList>
            <person name="Park S.-J."/>
        </authorList>
    </citation>
    <scope>NUCLEOTIDE SEQUENCE [LARGE SCALE GENOMIC DNA]</scope>
    <source>
        <strain evidence="8 9">M2</strain>
    </source>
</reference>